<evidence type="ECO:0008006" key="4">
    <source>
        <dbReference type="Google" id="ProtNLM"/>
    </source>
</evidence>
<dbReference type="EMBL" id="JBIUYY010000004">
    <property type="protein sequence ID" value="MFJ2821513.1"/>
    <property type="molecule type" value="Genomic_DNA"/>
</dbReference>
<protein>
    <recommendedName>
        <fullName evidence="4">Secreted protein</fullName>
    </recommendedName>
</protein>
<evidence type="ECO:0000313" key="3">
    <source>
        <dbReference type="Proteomes" id="UP001617351"/>
    </source>
</evidence>
<feature type="transmembrane region" description="Helical" evidence="1">
    <location>
        <begin position="46"/>
        <end position="66"/>
    </location>
</feature>
<keyword evidence="3" id="KW-1185">Reference proteome</keyword>
<comment type="caution">
    <text evidence="2">The sequence shown here is derived from an EMBL/GenBank/DDBJ whole genome shotgun (WGS) entry which is preliminary data.</text>
</comment>
<dbReference type="Proteomes" id="UP001617351">
    <property type="component" value="Unassembled WGS sequence"/>
</dbReference>
<keyword evidence="1" id="KW-0812">Transmembrane</keyword>
<dbReference type="RefSeq" id="WP_402379455.1">
    <property type="nucleotide sequence ID" value="NZ_JBIUYY010000004.1"/>
</dbReference>
<evidence type="ECO:0000313" key="2">
    <source>
        <dbReference type="EMBL" id="MFJ2821513.1"/>
    </source>
</evidence>
<gene>
    <name evidence="2" type="ORF">ACIO7M_10405</name>
</gene>
<name>A0ABW8EE72_STRT5</name>
<keyword evidence="1" id="KW-0472">Membrane</keyword>
<organism evidence="2 3">
    <name type="scientific">Streptomyces toxytricini</name>
    <name type="common">Actinomyces toxytricini</name>
    <dbReference type="NCBI Taxonomy" id="67369"/>
    <lineage>
        <taxon>Bacteria</taxon>
        <taxon>Bacillati</taxon>
        <taxon>Actinomycetota</taxon>
        <taxon>Actinomycetes</taxon>
        <taxon>Kitasatosporales</taxon>
        <taxon>Streptomycetaceae</taxon>
        <taxon>Streptomyces</taxon>
    </lineage>
</organism>
<keyword evidence="1" id="KW-1133">Transmembrane helix</keyword>
<reference evidence="2 3" key="1">
    <citation type="submission" date="2024-10" db="EMBL/GenBank/DDBJ databases">
        <title>The Natural Products Discovery Center: Release of the First 8490 Sequenced Strains for Exploring Actinobacteria Biosynthetic Diversity.</title>
        <authorList>
            <person name="Kalkreuter E."/>
            <person name="Kautsar S.A."/>
            <person name="Yang D."/>
            <person name="Bader C.D."/>
            <person name="Teijaro C.N."/>
            <person name="Fluegel L."/>
            <person name="Davis C.M."/>
            <person name="Simpson J.R."/>
            <person name="Lauterbach L."/>
            <person name="Steele A.D."/>
            <person name="Gui C."/>
            <person name="Meng S."/>
            <person name="Li G."/>
            <person name="Viehrig K."/>
            <person name="Ye F."/>
            <person name="Su P."/>
            <person name="Kiefer A.F."/>
            <person name="Nichols A."/>
            <person name="Cepeda A.J."/>
            <person name="Yan W."/>
            <person name="Fan B."/>
            <person name="Jiang Y."/>
            <person name="Adhikari A."/>
            <person name="Zheng C.-J."/>
            <person name="Schuster L."/>
            <person name="Cowan T.M."/>
            <person name="Smanski M.J."/>
            <person name="Chevrette M.G."/>
            <person name="De Carvalho L.P.S."/>
            <person name="Shen B."/>
        </authorList>
    </citation>
    <scope>NUCLEOTIDE SEQUENCE [LARGE SCALE GENOMIC DNA]</scope>
    <source>
        <strain evidence="2 3">NPDC087220</strain>
    </source>
</reference>
<accession>A0ABW8EE72</accession>
<sequence>MWWATGTQLVILTVTVGTRPQTMPVQAGVFPSRDAGRTTSGIGKSTLAALLAGIVAPTTGAVSLVLQL</sequence>
<proteinExistence type="predicted"/>
<evidence type="ECO:0000256" key="1">
    <source>
        <dbReference type="SAM" id="Phobius"/>
    </source>
</evidence>